<evidence type="ECO:0000256" key="1">
    <source>
        <dbReference type="SAM" id="Coils"/>
    </source>
</evidence>
<dbReference type="InParanoid" id="A0A409WFG1"/>
<dbReference type="PANTHER" id="PTHR33096">
    <property type="entry name" value="CXC2 DOMAIN-CONTAINING PROTEIN"/>
    <property type="match status" value="1"/>
</dbReference>
<dbReference type="AlphaFoldDB" id="A0A409WFG1"/>
<reference evidence="4 5" key="1">
    <citation type="journal article" date="2018" name="Evol. Lett.">
        <title>Horizontal gene cluster transfer increased hallucinogenic mushroom diversity.</title>
        <authorList>
            <person name="Reynolds H.T."/>
            <person name="Vijayakumar V."/>
            <person name="Gluck-Thaler E."/>
            <person name="Korotkin H.B."/>
            <person name="Matheny P.B."/>
            <person name="Slot J.C."/>
        </authorList>
    </citation>
    <scope>NUCLEOTIDE SEQUENCE [LARGE SCALE GENOMIC DNA]</scope>
    <source>
        <strain evidence="4 5">SRW20</strain>
    </source>
</reference>
<feature type="region of interest" description="Disordered" evidence="2">
    <location>
        <begin position="1"/>
        <end position="31"/>
    </location>
</feature>
<name>A0A409WFG1_9AGAR</name>
<feature type="coiled-coil region" evidence="1">
    <location>
        <begin position="649"/>
        <end position="676"/>
    </location>
</feature>
<evidence type="ECO:0000313" key="5">
    <source>
        <dbReference type="Proteomes" id="UP000284706"/>
    </source>
</evidence>
<feature type="domain" description="CxC1-like cysteine cluster associated with KDZ transposases" evidence="3">
    <location>
        <begin position="148"/>
        <end position="223"/>
    </location>
</feature>
<feature type="region of interest" description="Disordered" evidence="2">
    <location>
        <begin position="350"/>
        <end position="382"/>
    </location>
</feature>
<dbReference type="InterPro" id="IPR041320">
    <property type="entry name" value="CxC1"/>
</dbReference>
<dbReference type="InterPro" id="IPR040521">
    <property type="entry name" value="KDZ"/>
</dbReference>
<feature type="coiled-coil region" evidence="1">
    <location>
        <begin position="718"/>
        <end position="772"/>
    </location>
</feature>
<dbReference type="Pfam" id="PF18758">
    <property type="entry name" value="KDZ"/>
    <property type="match status" value="1"/>
</dbReference>
<organism evidence="4 5">
    <name type="scientific">Gymnopilus dilepis</name>
    <dbReference type="NCBI Taxonomy" id="231916"/>
    <lineage>
        <taxon>Eukaryota</taxon>
        <taxon>Fungi</taxon>
        <taxon>Dikarya</taxon>
        <taxon>Basidiomycota</taxon>
        <taxon>Agaricomycotina</taxon>
        <taxon>Agaricomycetes</taxon>
        <taxon>Agaricomycetidae</taxon>
        <taxon>Agaricales</taxon>
        <taxon>Agaricineae</taxon>
        <taxon>Hymenogastraceae</taxon>
        <taxon>Gymnopilus</taxon>
    </lineage>
</organism>
<gene>
    <name evidence="4" type="ORF">CVT26_005972</name>
</gene>
<dbReference type="EMBL" id="NHYE01005088">
    <property type="protein sequence ID" value="PPQ77237.1"/>
    <property type="molecule type" value="Genomic_DNA"/>
</dbReference>
<dbReference type="Pfam" id="PF18802">
    <property type="entry name" value="CxC1"/>
    <property type="match status" value="1"/>
</dbReference>
<evidence type="ECO:0000313" key="4">
    <source>
        <dbReference type="EMBL" id="PPQ77237.1"/>
    </source>
</evidence>
<dbReference type="PANTHER" id="PTHR33096:SF1">
    <property type="entry name" value="CXC1-LIKE CYSTEINE CLUSTER ASSOCIATED WITH KDZ TRANSPOSASES DOMAIN-CONTAINING PROTEIN"/>
    <property type="match status" value="1"/>
</dbReference>
<evidence type="ECO:0000259" key="3">
    <source>
        <dbReference type="Pfam" id="PF18802"/>
    </source>
</evidence>
<dbReference type="Proteomes" id="UP000284706">
    <property type="component" value="Unassembled WGS sequence"/>
</dbReference>
<accession>A0A409WFG1</accession>
<keyword evidence="5" id="KW-1185">Reference proteome</keyword>
<proteinExistence type="predicted"/>
<keyword evidence="1" id="KW-0175">Coiled coil</keyword>
<dbReference type="OrthoDB" id="3237105at2759"/>
<protein>
    <recommendedName>
        <fullName evidence="3">CxC1-like cysteine cluster associated with KDZ transposases domain-containing protein</fullName>
    </recommendedName>
</protein>
<comment type="caution">
    <text evidence="4">The sequence shown here is derived from an EMBL/GenBank/DDBJ whole genome shotgun (WGS) entry which is preliminary data.</text>
</comment>
<evidence type="ECO:0000256" key="2">
    <source>
        <dbReference type="SAM" id="MobiDB-lite"/>
    </source>
</evidence>
<sequence length="969" mass="110314">MRSVFKRGVKANVSADPSSGQGPTLLPVGELPKIRKPYGSKGTVVGPHGLVYAPSGVYGYSRGSSPPQAADEGGTDLGQDVEMREAEGIELDDQASKKQRQWRKWSEDIIPSLIKPYLEVLRTTSGLRDIDQIRRQDGCKGCGKGELLDISCIFFERIEKLTLCTCTQPALQLLSRGLFPCAPIHPTLAVDLNVLDFARELFVNAAPNTTAWCETLEGFLNSRNFKLTTRNALRTRFGNAMHWYATLINTKNVMLRNYLDLVRGSVLSMDDEDDNVEEDEIHHHPHTIPDDIVMDEEAPGPVDAIVCIDACFTQKRRKSQGNAWQAPNIHPETVFIPKEDLEEMEKLVETARPAKTSKAGPKASKTKETTSQSKADAADLPDYEPNMKVPTSVLDECNDSFTAADERRIKASTVFFADTGLMGLLCRHDRVLWLVNMTSAGEKQHYALALLKKLFEHIPLSMRIGVLYDIGCQLHRSCEKFGFLNDILDRIIFGISVFHAYGHQWPYGEGCERFWNAIKALIPSCRVSTHHNRIYTIDTKVKHLDQKSLFSLGSWLQRKYASTVHRKNEALAYLEDLYRNGYTEAILREQWQLQVIEQTKPLKRQSKNNANKAIEEILVLMNTVAGYKKELEGLHRMLASGEYSDNTSADEISDQIADLERKIKLGNQSIKSKREKLSVDGRLNLTRLLGNLFLQKRMNALALKQRIRDRLCNRKFEIEGLERAYRSVINEVNQAKLQKHTDQQVKRKESSIQNLARNYNKLCAELEVLIKAKKDVPKGAIAPIPINLGQLFHLDVDDDIWLDIGLTDDNDNKDVPPWLGNEDVRQGIKALLQYDRCCEEERRLNAEKLSMQQWLKEEWTTLLAAIDNSKEDPDLLYILEGRKEYLLQLCLAWEPRIRIIPQDIDDSWGPTRLELNEARIREFTENVTTVEDMIDEGEWEEYNDEDLVSAEILDSVDFDIVQNEEYGLE</sequence>